<dbReference type="GO" id="GO:0008168">
    <property type="term" value="F:methyltransferase activity"/>
    <property type="evidence" value="ECO:0007669"/>
    <property type="project" value="UniProtKB-KW"/>
</dbReference>
<accession>A0ABN2WF54</accession>
<dbReference type="PANTHER" id="PTHR43861:SF1">
    <property type="entry name" value="TRANS-ACONITATE 2-METHYLTRANSFERASE"/>
    <property type="match status" value="1"/>
</dbReference>
<proteinExistence type="predicted"/>
<organism evidence="4 5">
    <name type="scientific">Streptomyces albiaxialis</name>
    <dbReference type="NCBI Taxonomy" id="329523"/>
    <lineage>
        <taxon>Bacteria</taxon>
        <taxon>Bacillati</taxon>
        <taxon>Actinomycetota</taxon>
        <taxon>Actinomycetes</taxon>
        <taxon>Kitasatosporales</taxon>
        <taxon>Streptomycetaceae</taxon>
        <taxon>Streptomyces</taxon>
    </lineage>
</organism>
<dbReference type="Gene3D" id="3.40.50.150">
    <property type="entry name" value="Vaccinia Virus protein VP39"/>
    <property type="match status" value="1"/>
</dbReference>
<protein>
    <submittedName>
        <fullName evidence="4">Class I SAM-dependent methyltransferase</fullName>
    </submittedName>
</protein>
<dbReference type="CDD" id="cd02440">
    <property type="entry name" value="AdoMet_MTases"/>
    <property type="match status" value="1"/>
</dbReference>
<keyword evidence="5" id="KW-1185">Reference proteome</keyword>
<dbReference type="InterPro" id="IPR029063">
    <property type="entry name" value="SAM-dependent_MTases_sf"/>
</dbReference>
<feature type="domain" description="Methyltransferase" evidence="3">
    <location>
        <begin position="57"/>
        <end position="152"/>
    </location>
</feature>
<gene>
    <name evidence="4" type="ORF">GCM10009801_55750</name>
</gene>
<evidence type="ECO:0000313" key="4">
    <source>
        <dbReference type="EMBL" id="GAA2090660.1"/>
    </source>
</evidence>
<dbReference type="GO" id="GO:0032259">
    <property type="term" value="P:methylation"/>
    <property type="evidence" value="ECO:0007669"/>
    <property type="project" value="UniProtKB-KW"/>
</dbReference>
<evidence type="ECO:0000256" key="1">
    <source>
        <dbReference type="ARBA" id="ARBA00022603"/>
    </source>
</evidence>
<dbReference type="EMBL" id="BAAAPE010000013">
    <property type="protein sequence ID" value="GAA2090660.1"/>
    <property type="molecule type" value="Genomic_DNA"/>
</dbReference>
<keyword evidence="2" id="KW-0808">Transferase</keyword>
<dbReference type="InterPro" id="IPR041698">
    <property type="entry name" value="Methyltransf_25"/>
</dbReference>
<keyword evidence="1 4" id="KW-0489">Methyltransferase</keyword>
<sequence length="291" mass="30895">MTTYDPIPGLVNTDQADAWNGYEGAHWAGHPDRYDAVNSGFNAPLLDAAAFATDARVLDVGCGNGQLTRLAARRAARGAAVGLDLSAPMLGTARARAAEEGVENVTFVRGDAQTHAFAGPPFDAVLSRFGVMFFADPAAAFGNLAGALRPGGRLAFVSMRPFEDQDLGTVVDALSRELPEPPWRYEPAQEPGDKGPVSLSDPAVVRALLERAGFTEIGVAPLDATQRWGSDAEDAAAFLAAWGPVRHHMTGVGDETERRAREAVTACMRRYEGPRGVELRGAAWLVTAVRP</sequence>
<evidence type="ECO:0000313" key="5">
    <source>
        <dbReference type="Proteomes" id="UP001500016"/>
    </source>
</evidence>
<dbReference type="Pfam" id="PF13649">
    <property type="entry name" value="Methyltransf_25"/>
    <property type="match status" value="1"/>
</dbReference>
<evidence type="ECO:0000259" key="3">
    <source>
        <dbReference type="Pfam" id="PF13649"/>
    </source>
</evidence>
<name>A0ABN2WF54_9ACTN</name>
<comment type="caution">
    <text evidence="4">The sequence shown here is derived from an EMBL/GenBank/DDBJ whole genome shotgun (WGS) entry which is preliminary data.</text>
</comment>
<dbReference type="SUPFAM" id="SSF53335">
    <property type="entry name" value="S-adenosyl-L-methionine-dependent methyltransferases"/>
    <property type="match status" value="1"/>
</dbReference>
<evidence type="ECO:0000256" key="2">
    <source>
        <dbReference type="ARBA" id="ARBA00022679"/>
    </source>
</evidence>
<reference evidence="4 5" key="1">
    <citation type="journal article" date="2019" name="Int. J. Syst. Evol. Microbiol.">
        <title>The Global Catalogue of Microorganisms (GCM) 10K type strain sequencing project: providing services to taxonomists for standard genome sequencing and annotation.</title>
        <authorList>
            <consortium name="The Broad Institute Genomics Platform"/>
            <consortium name="The Broad Institute Genome Sequencing Center for Infectious Disease"/>
            <person name="Wu L."/>
            <person name="Ma J."/>
        </authorList>
    </citation>
    <scope>NUCLEOTIDE SEQUENCE [LARGE SCALE GENOMIC DNA]</scope>
    <source>
        <strain evidence="4 5">JCM 15478</strain>
    </source>
</reference>
<dbReference type="PANTHER" id="PTHR43861">
    <property type="entry name" value="TRANS-ACONITATE 2-METHYLTRANSFERASE-RELATED"/>
    <property type="match status" value="1"/>
</dbReference>
<dbReference type="Proteomes" id="UP001500016">
    <property type="component" value="Unassembled WGS sequence"/>
</dbReference>